<evidence type="ECO:0000313" key="1">
    <source>
        <dbReference type="EMBL" id="GFY88124.1"/>
    </source>
</evidence>
<organism evidence="1 2">
    <name type="scientific">Actinidia rufa</name>
    <dbReference type="NCBI Taxonomy" id="165716"/>
    <lineage>
        <taxon>Eukaryota</taxon>
        <taxon>Viridiplantae</taxon>
        <taxon>Streptophyta</taxon>
        <taxon>Embryophyta</taxon>
        <taxon>Tracheophyta</taxon>
        <taxon>Spermatophyta</taxon>
        <taxon>Magnoliopsida</taxon>
        <taxon>eudicotyledons</taxon>
        <taxon>Gunneridae</taxon>
        <taxon>Pentapetalae</taxon>
        <taxon>asterids</taxon>
        <taxon>Ericales</taxon>
        <taxon>Actinidiaceae</taxon>
        <taxon>Actinidia</taxon>
    </lineage>
</organism>
<gene>
    <name evidence="1" type="ORF">Acr_06g0000640</name>
</gene>
<accession>A0A7J0ENR7</accession>
<proteinExistence type="predicted"/>
<evidence type="ECO:0000313" key="2">
    <source>
        <dbReference type="Proteomes" id="UP000585474"/>
    </source>
</evidence>
<sequence length="143" mass="14916">MQLPHGYSSAAPYVGSGAPSQMYMGVPPYGSSLFNGSSMPPYDVPYSGGSAYPYSYGSRLAGGSPYRSLHLSGPTPYASGSMMGTGGIYGMPPLVDRYGLGMPMGHAGMAVKSDKNSTSMSSRTCLRFEKVQSCRPALLSMGV</sequence>
<dbReference type="Proteomes" id="UP000585474">
    <property type="component" value="Unassembled WGS sequence"/>
</dbReference>
<name>A0A7J0ENR7_9ERIC</name>
<comment type="caution">
    <text evidence="1">The sequence shown here is derived from an EMBL/GenBank/DDBJ whole genome shotgun (WGS) entry which is preliminary data.</text>
</comment>
<protein>
    <submittedName>
        <fullName evidence="1">Ran BP2/NZF zinc finger-like superfamily protein</fullName>
    </submittedName>
</protein>
<dbReference type="AlphaFoldDB" id="A0A7J0ENR7"/>
<keyword evidence="2" id="KW-1185">Reference proteome</keyword>
<dbReference type="EMBL" id="BJWL01000006">
    <property type="protein sequence ID" value="GFY88124.1"/>
    <property type="molecule type" value="Genomic_DNA"/>
</dbReference>
<dbReference type="OrthoDB" id="1725312at2759"/>
<reference evidence="1 2" key="1">
    <citation type="submission" date="2019-07" db="EMBL/GenBank/DDBJ databases">
        <title>De Novo Assembly of kiwifruit Actinidia rufa.</title>
        <authorList>
            <person name="Sugita-Konishi S."/>
            <person name="Sato K."/>
            <person name="Mori E."/>
            <person name="Abe Y."/>
            <person name="Kisaki G."/>
            <person name="Hamano K."/>
            <person name="Suezawa K."/>
            <person name="Otani M."/>
            <person name="Fukuda T."/>
            <person name="Manabe T."/>
            <person name="Gomi K."/>
            <person name="Tabuchi M."/>
            <person name="Akimitsu K."/>
            <person name="Kataoka I."/>
        </authorList>
    </citation>
    <scope>NUCLEOTIDE SEQUENCE [LARGE SCALE GENOMIC DNA]</scope>
    <source>
        <strain evidence="2">cv. Fuchu</strain>
    </source>
</reference>